<gene>
    <name evidence="4" type="ORF">FA13DRAFT_1841858</name>
</gene>
<dbReference type="GO" id="GO:0005829">
    <property type="term" value="C:cytosol"/>
    <property type="evidence" value="ECO:0007669"/>
    <property type="project" value="TreeGrafter"/>
</dbReference>
<dbReference type="Gene3D" id="3.90.105.10">
    <property type="entry name" value="Molybdopterin biosynthesis moea protein, domain 2"/>
    <property type="match status" value="1"/>
</dbReference>
<feature type="region of interest" description="Disordered" evidence="2">
    <location>
        <begin position="98"/>
        <end position="160"/>
    </location>
</feature>
<protein>
    <recommendedName>
        <fullName evidence="3">MoeA N-terminal and linker domain-containing protein</fullName>
    </recommendedName>
</protein>
<dbReference type="STRING" id="71717.A0A4Y7TF87"/>
<comment type="caution">
    <text evidence="4">The sequence shown here is derived from an EMBL/GenBank/DDBJ whole genome shotgun (WGS) entry which is preliminary data.</text>
</comment>
<dbReference type="Proteomes" id="UP000298030">
    <property type="component" value="Unassembled WGS sequence"/>
</dbReference>
<dbReference type="InterPro" id="IPR038987">
    <property type="entry name" value="MoeA-like"/>
</dbReference>
<dbReference type="SUPFAM" id="SSF63882">
    <property type="entry name" value="MoeA N-terminal region -like"/>
    <property type="match status" value="1"/>
</dbReference>
<keyword evidence="1" id="KW-0501">Molybdenum cofactor biosynthesis</keyword>
<accession>A0A4Y7TF87</accession>
<sequence>GFGVRDTTPEALACSSQAISGLITREAPGLVHLMLSSSLKQTPMAALSRPIAGTIGSTLVRTLPGSVKAVNENLEALFTAGLIEHALDLIRGGSGKAVHAAMGSSQGPAPTANPCEGHHRHHHHHHHHHHGRHHHAPKPRSTAALSHDPSAPASARHRHSPYAILSSKEALKYIEEQVTPLPAENRKVIHTLRGYVLAEDIHAPFDAPPTATTSVDGYSNLFTASDLPGVYKVVTSSTHKISDPLPEGTIYRIYTVSTPVALVPHVFALPGNPASAFVTFYVFVLPALRKLSGWPEGKRNLPRVCVQVQSCRSTPGRSSIGLL</sequence>
<dbReference type="PANTHER" id="PTHR10192">
    <property type="entry name" value="MOLYBDOPTERIN BIOSYNTHESIS PROTEIN"/>
    <property type="match status" value="1"/>
</dbReference>
<dbReference type="GO" id="GO:0046872">
    <property type="term" value="F:metal ion binding"/>
    <property type="evidence" value="ECO:0007669"/>
    <property type="project" value="UniProtKB-UniRule"/>
</dbReference>
<dbReference type="InterPro" id="IPR036688">
    <property type="entry name" value="MoeA_C_domain_IV_sf"/>
</dbReference>
<comment type="cofactor">
    <cofactor evidence="1">
        <name>Mg(2+)</name>
        <dbReference type="ChEBI" id="CHEBI:18420"/>
    </cofactor>
</comment>
<dbReference type="OrthoDB" id="4349954at2759"/>
<dbReference type="InterPro" id="IPR036425">
    <property type="entry name" value="MoaB/Mog-like_dom_sf"/>
</dbReference>
<comment type="function">
    <text evidence="1">Catalyzes two steps in the biosynthesis of the molybdenum cofactor. In the first step, molybdopterin is adenylated. Subsequently, molybdate is inserted into adenylated molybdopterin and AMP is released.</text>
</comment>
<comment type="catalytic activity">
    <reaction evidence="1">
        <text>adenylyl-molybdopterin + molybdate = Mo-molybdopterin + AMP + H(+)</text>
        <dbReference type="Rhea" id="RHEA:35047"/>
        <dbReference type="ChEBI" id="CHEBI:15378"/>
        <dbReference type="ChEBI" id="CHEBI:36264"/>
        <dbReference type="ChEBI" id="CHEBI:62727"/>
        <dbReference type="ChEBI" id="CHEBI:71302"/>
        <dbReference type="ChEBI" id="CHEBI:456215"/>
    </reaction>
</comment>
<comment type="similarity">
    <text evidence="1">Belongs to the MoeA family.</text>
</comment>
<evidence type="ECO:0000313" key="5">
    <source>
        <dbReference type="Proteomes" id="UP000298030"/>
    </source>
</evidence>
<feature type="domain" description="MoeA N-terminal and linker" evidence="3">
    <location>
        <begin position="166"/>
        <end position="255"/>
    </location>
</feature>
<dbReference type="Gene3D" id="2.40.340.10">
    <property type="entry name" value="MoeA, C-terminal, domain IV"/>
    <property type="match status" value="1"/>
</dbReference>
<comment type="pathway">
    <text evidence="1">Cofactor biosynthesis; molybdopterin biosynthesis.</text>
</comment>
<proteinExistence type="inferred from homology"/>
<dbReference type="Pfam" id="PF03453">
    <property type="entry name" value="MoeA_N"/>
    <property type="match status" value="1"/>
</dbReference>
<evidence type="ECO:0000256" key="2">
    <source>
        <dbReference type="SAM" id="MobiDB-lite"/>
    </source>
</evidence>
<keyword evidence="1" id="KW-0808">Transferase</keyword>
<dbReference type="InterPro" id="IPR005110">
    <property type="entry name" value="MoeA_linker/N"/>
</dbReference>
<feature type="non-terminal residue" evidence="4">
    <location>
        <position position="1"/>
    </location>
</feature>
<evidence type="ECO:0000256" key="1">
    <source>
        <dbReference type="RuleBase" id="RU365090"/>
    </source>
</evidence>
<feature type="compositionally biased region" description="Basic residues" evidence="2">
    <location>
        <begin position="118"/>
        <end position="138"/>
    </location>
</feature>
<dbReference type="Gene3D" id="3.40.980.10">
    <property type="entry name" value="MoaB/Mog-like domain"/>
    <property type="match status" value="2"/>
</dbReference>
<name>A0A4Y7TF87_COPMI</name>
<dbReference type="EMBL" id="QPFP01000016">
    <property type="protein sequence ID" value="TEB32222.1"/>
    <property type="molecule type" value="Genomic_DNA"/>
</dbReference>
<comment type="catalytic activity">
    <reaction evidence="1">
        <text>molybdopterin + ATP + H(+) = adenylyl-molybdopterin + diphosphate</text>
        <dbReference type="Rhea" id="RHEA:31331"/>
        <dbReference type="ChEBI" id="CHEBI:15378"/>
        <dbReference type="ChEBI" id="CHEBI:30616"/>
        <dbReference type="ChEBI" id="CHEBI:33019"/>
        <dbReference type="ChEBI" id="CHEBI:58698"/>
        <dbReference type="ChEBI" id="CHEBI:62727"/>
    </reaction>
</comment>
<dbReference type="GO" id="GO:0005524">
    <property type="term" value="F:ATP binding"/>
    <property type="evidence" value="ECO:0007669"/>
    <property type="project" value="UniProtKB-UniRule"/>
</dbReference>
<dbReference type="InterPro" id="IPR036135">
    <property type="entry name" value="MoeA_linker/N_sf"/>
</dbReference>
<dbReference type="GO" id="GO:0006777">
    <property type="term" value="P:Mo-molybdopterin cofactor biosynthetic process"/>
    <property type="evidence" value="ECO:0007669"/>
    <property type="project" value="UniProtKB-UniRule"/>
</dbReference>
<evidence type="ECO:0000259" key="3">
    <source>
        <dbReference type="Pfam" id="PF03453"/>
    </source>
</evidence>
<keyword evidence="1" id="KW-0500">Molybdenum</keyword>
<evidence type="ECO:0000313" key="4">
    <source>
        <dbReference type="EMBL" id="TEB32222.1"/>
    </source>
</evidence>
<dbReference type="SUPFAM" id="SSF53218">
    <property type="entry name" value="Molybdenum cofactor biosynthesis proteins"/>
    <property type="match status" value="2"/>
</dbReference>
<keyword evidence="1" id="KW-0479">Metal-binding</keyword>
<dbReference type="GO" id="GO:0061599">
    <property type="term" value="F:molybdopterin molybdotransferase activity"/>
    <property type="evidence" value="ECO:0007669"/>
    <property type="project" value="UniProtKB-UniRule"/>
</dbReference>
<dbReference type="Gene3D" id="2.170.190.11">
    <property type="entry name" value="Molybdopterin biosynthesis moea protein, domain 3"/>
    <property type="match status" value="1"/>
</dbReference>
<organism evidence="4 5">
    <name type="scientific">Coprinellus micaceus</name>
    <name type="common">Glistening ink-cap mushroom</name>
    <name type="synonym">Coprinus micaceus</name>
    <dbReference type="NCBI Taxonomy" id="71717"/>
    <lineage>
        <taxon>Eukaryota</taxon>
        <taxon>Fungi</taxon>
        <taxon>Dikarya</taxon>
        <taxon>Basidiomycota</taxon>
        <taxon>Agaricomycotina</taxon>
        <taxon>Agaricomycetes</taxon>
        <taxon>Agaricomycetidae</taxon>
        <taxon>Agaricales</taxon>
        <taxon>Agaricineae</taxon>
        <taxon>Psathyrellaceae</taxon>
        <taxon>Coprinellus</taxon>
    </lineage>
</organism>
<reference evidence="4 5" key="1">
    <citation type="journal article" date="2019" name="Nat. Ecol. Evol.">
        <title>Megaphylogeny resolves global patterns of mushroom evolution.</title>
        <authorList>
            <person name="Varga T."/>
            <person name="Krizsan K."/>
            <person name="Foldi C."/>
            <person name="Dima B."/>
            <person name="Sanchez-Garcia M."/>
            <person name="Sanchez-Ramirez S."/>
            <person name="Szollosi G.J."/>
            <person name="Szarkandi J.G."/>
            <person name="Papp V."/>
            <person name="Albert L."/>
            <person name="Andreopoulos W."/>
            <person name="Angelini C."/>
            <person name="Antonin V."/>
            <person name="Barry K.W."/>
            <person name="Bougher N.L."/>
            <person name="Buchanan P."/>
            <person name="Buyck B."/>
            <person name="Bense V."/>
            <person name="Catcheside P."/>
            <person name="Chovatia M."/>
            <person name="Cooper J."/>
            <person name="Damon W."/>
            <person name="Desjardin D."/>
            <person name="Finy P."/>
            <person name="Geml J."/>
            <person name="Haridas S."/>
            <person name="Hughes K."/>
            <person name="Justo A."/>
            <person name="Karasinski D."/>
            <person name="Kautmanova I."/>
            <person name="Kiss B."/>
            <person name="Kocsube S."/>
            <person name="Kotiranta H."/>
            <person name="LaButti K.M."/>
            <person name="Lechner B.E."/>
            <person name="Liimatainen K."/>
            <person name="Lipzen A."/>
            <person name="Lukacs Z."/>
            <person name="Mihaltcheva S."/>
            <person name="Morgado L.N."/>
            <person name="Niskanen T."/>
            <person name="Noordeloos M.E."/>
            <person name="Ohm R.A."/>
            <person name="Ortiz-Santana B."/>
            <person name="Ovrebo C."/>
            <person name="Racz N."/>
            <person name="Riley R."/>
            <person name="Savchenko A."/>
            <person name="Shiryaev A."/>
            <person name="Soop K."/>
            <person name="Spirin V."/>
            <person name="Szebenyi C."/>
            <person name="Tomsovsky M."/>
            <person name="Tulloss R.E."/>
            <person name="Uehling J."/>
            <person name="Grigoriev I.V."/>
            <person name="Vagvolgyi C."/>
            <person name="Papp T."/>
            <person name="Martin F.M."/>
            <person name="Miettinen O."/>
            <person name="Hibbett D.S."/>
            <person name="Nagy L.G."/>
        </authorList>
    </citation>
    <scope>NUCLEOTIDE SEQUENCE [LARGE SCALE GENOMIC DNA]</scope>
    <source>
        <strain evidence="4 5">FP101781</strain>
    </source>
</reference>
<keyword evidence="1" id="KW-0460">Magnesium</keyword>
<dbReference type="AlphaFoldDB" id="A0A4Y7TF87"/>
<dbReference type="GO" id="GO:0061598">
    <property type="term" value="F:molybdopterin adenylyltransferase activity"/>
    <property type="evidence" value="ECO:0007669"/>
    <property type="project" value="UniProtKB-UniRule"/>
</dbReference>
<keyword evidence="5" id="KW-1185">Reference proteome</keyword>
<dbReference type="PANTHER" id="PTHR10192:SF5">
    <property type="entry name" value="GEPHYRIN"/>
    <property type="match status" value="1"/>
</dbReference>
<dbReference type="UniPathway" id="UPA00344"/>